<feature type="region of interest" description="Disordered" evidence="1">
    <location>
        <begin position="140"/>
        <end position="182"/>
    </location>
</feature>
<keyword evidence="2" id="KW-0812">Transmembrane</keyword>
<dbReference type="RefSeq" id="WP_124705929.1">
    <property type="nucleotide sequence ID" value="NZ_BGOW01000036.1"/>
</dbReference>
<dbReference type="OrthoDB" id="8561330at2"/>
<dbReference type="InterPro" id="IPR050400">
    <property type="entry name" value="Bact_Cytoskel_RodZ"/>
</dbReference>
<dbReference type="Pfam" id="PF13413">
    <property type="entry name" value="HTH_25"/>
    <property type="match status" value="1"/>
</dbReference>
<keyword evidence="2" id="KW-0472">Membrane</keyword>
<dbReference type="InterPro" id="IPR025194">
    <property type="entry name" value="RodZ-like_C"/>
</dbReference>
<evidence type="ECO:0000256" key="2">
    <source>
        <dbReference type="SAM" id="Phobius"/>
    </source>
</evidence>
<dbReference type="PANTHER" id="PTHR34475:SF1">
    <property type="entry name" value="CYTOSKELETON PROTEIN RODZ"/>
    <property type="match status" value="1"/>
</dbReference>
<evidence type="ECO:0000313" key="5">
    <source>
        <dbReference type="Proteomes" id="UP000286806"/>
    </source>
</evidence>
<keyword evidence="2" id="KW-1133">Transmembrane helix</keyword>
<dbReference type="GO" id="GO:0003677">
    <property type="term" value="F:DNA binding"/>
    <property type="evidence" value="ECO:0007669"/>
    <property type="project" value="InterPro"/>
</dbReference>
<dbReference type="SUPFAM" id="SSF47413">
    <property type="entry name" value="lambda repressor-like DNA-binding domains"/>
    <property type="match status" value="1"/>
</dbReference>
<sequence>MSADEQSSQSTIQSVGAELAAIRQAQNMSVNDVAYRLKLTPRQITAIEQDDFASLGPIFSRGFVRNYARLLQLDPQPFLDAMQAAPVNPVEALAIHDEQIALTGSLSRHWLKLSLLALLIVIALPLAVYQWLRADDAPKAASPAHNAAPLASPPAPKIAPAPAAPAVEPPTPAQPAPPVSVAVPPTAPPVSIAVPPTAPATQAEGSGHIQINFKQDAWVQITDASKRRLTSRIYRAGETAQLTGEAPFRAIIGNAANVSMTYNGKPVTLTPRPGTTVAHLTIE</sequence>
<dbReference type="Pfam" id="PF13464">
    <property type="entry name" value="RodZ_C"/>
    <property type="match status" value="1"/>
</dbReference>
<dbReference type="CDD" id="cd00093">
    <property type="entry name" value="HTH_XRE"/>
    <property type="match status" value="1"/>
</dbReference>
<dbReference type="AlphaFoldDB" id="A0A401JYV1"/>
<dbReference type="Proteomes" id="UP000286806">
    <property type="component" value="Unassembled WGS sequence"/>
</dbReference>
<comment type="caution">
    <text evidence="4">The sequence shown here is derived from an EMBL/GenBank/DDBJ whole genome shotgun (WGS) entry which is preliminary data.</text>
</comment>
<name>A0A401JYV1_9PROT</name>
<protein>
    <submittedName>
        <fullName evidence="4">Putative membrane protein</fullName>
    </submittedName>
</protein>
<dbReference type="InterPro" id="IPR010982">
    <property type="entry name" value="Lambda_DNA-bd_dom_sf"/>
</dbReference>
<feature type="compositionally biased region" description="Pro residues" evidence="1">
    <location>
        <begin position="151"/>
        <end position="178"/>
    </location>
</feature>
<feature type="domain" description="HTH cro/C1-type" evidence="3">
    <location>
        <begin position="18"/>
        <end position="78"/>
    </location>
</feature>
<evidence type="ECO:0000256" key="1">
    <source>
        <dbReference type="SAM" id="MobiDB-lite"/>
    </source>
</evidence>
<feature type="compositionally biased region" description="Low complexity" evidence="1">
    <location>
        <begin position="140"/>
        <end position="150"/>
    </location>
</feature>
<dbReference type="SMART" id="SM00530">
    <property type="entry name" value="HTH_XRE"/>
    <property type="match status" value="1"/>
</dbReference>
<organism evidence="4 5">
    <name type="scientific">Sulfuriferula multivorans</name>
    <dbReference type="NCBI Taxonomy" id="1559896"/>
    <lineage>
        <taxon>Bacteria</taxon>
        <taxon>Pseudomonadati</taxon>
        <taxon>Pseudomonadota</taxon>
        <taxon>Betaproteobacteria</taxon>
        <taxon>Nitrosomonadales</taxon>
        <taxon>Sulfuricellaceae</taxon>
        <taxon>Sulfuriferula</taxon>
    </lineage>
</organism>
<keyword evidence="5" id="KW-1185">Reference proteome</keyword>
<proteinExistence type="predicted"/>
<reference evidence="4 5" key="1">
    <citation type="journal article" date="2019" name="Front. Microbiol.">
        <title>Genomes of Neutrophilic Sulfur-Oxidizing Chemolithoautotrophs Representing 9 Proteobacterial Species From 8 Genera.</title>
        <authorList>
            <person name="Watanabe T."/>
            <person name="Kojima H."/>
            <person name="Umezawa K."/>
            <person name="Hori C."/>
            <person name="Takasuka T.E."/>
            <person name="Kato Y."/>
            <person name="Fukui M."/>
        </authorList>
    </citation>
    <scope>NUCLEOTIDE SEQUENCE [LARGE SCALE GENOMIC DNA]</scope>
    <source>
        <strain evidence="4 5">TTN</strain>
    </source>
</reference>
<evidence type="ECO:0000313" key="4">
    <source>
        <dbReference type="EMBL" id="GCB02182.1"/>
    </source>
</evidence>
<dbReference type="Gene3D" id="1.10.260.40">
    <property type="entry name" value="lambda repressor-like DNA-binding domains"/>
    <property type="match status" value="1"/>
</dbReference>
<evidence type="ECO:0000259" key="3">
    <source>
        <dbReference type="SMART" id="SM00530"/>
    </source>
</evidence>
<dbReference type="PANTHER" id="PTHR34475">
    <property type="match status" value="1"/>
</dbReference>
<dbReference type="InterPro" id="IPR001387">
    <property type="entry name" value="Cro/C1-type_HTH"/>
</dbReference>
<accession>A0A401JYV1</accession>
<gene>
    <name evidence="4" type="ORF">SFMTTN_3002</name>
</gene>
<dbReference type="EMBL" id="BGOW01000036">
    <property type="protein sequence ID" value="GCB02182.1"/>
    <property type="molecule type" value="Genomic_DNA"/>
</dbReference>
<feature type="transmembrane region" description="Helical" evidence="2">
    <location>
        <begin position="113"/>
        <end position="132"/>
    </location>
</feature>